<feature type="domain" description="Enoyl reductase (ER)" evidence="7">
    <location>
        <begin position="16"/>
        <end position="364"/>
    </location>
</feature>
<dbReference type="Gene3D" id="3.40.50.720">
    <property type="entry name" value="NAD(P)-binding Rossmann-like Domain"/>
    <property type="match status" value="1"/>
</dbReference>
<dbReference type="Pfam" id="PF08240">
    <property type="entry name" value="ADH_N"/>
    <property type="match status" value="1"/>
</dbReference>
<dbReference type="GO" id="GO:0005829">
    <property type="term" value="C:cytosol"/>
    <property type="evidence" value="ECO:0007669"/>
    <property type="project" value="TreeGrafter"/>
</dbReference>
<gene>
    <name evidence="8" type="ORF">EA752_13350</name>
</gene>
<dbReference type="Pfam" id="PF00107">
    <property type="entry name" value="ADH_zinc_N"/>
    <property type="match status" value="1"/>
</dbReference>
<dbReference type="InterPro" id="IPR036291">
    <property type="entry name" value="NAD(P)-bd_dom_sf"/>
</dbReference>
<dbReference type="AlphaFoldDB" id="A0A429K3L1"/>
<sequence length="372" mass="39420">MNQSLKITAAVTEAKGSDFKLQELEIRAPIEDEVLVKIIATGMCHTDLIVRDQYYPVPLPAVLGHEGAGIIQAIGPNVKDLEVGDHVVLSYGYCGKCNSCNTGNPAYCTEFFGRNFAGTDLNGHTAICTHDHTPVHDHFFAQSSFATLALSRENNAVKVDKSAPLELLGPLGCGIQTGAGSSINVLKVTPASSFVTWGTGAVGLSALLAAKVCGASTIIAVDIVDSRLELAKELGATHTINSKKVNPVEEIKKITNGGVNFALESTGRPEILKQGIDALGLLGKIAVVGAPPLGTNAEFDVNDLLLGGKSIIGVVEGSSAPKKFIPELVRLYQQGLFPFDKLVKFYRFDEINQAAIDSSTGITLKPILRIQD</sequence>
<dbReference type="EMBL" id="RFEW01000010">
    <property type="protein sequence ID" value="RSO58360.1"/>
    <property type="molecule type" value="Genomic_DNA"/>
</dbReference>
<dbReference type="FunFam" id="3.40.50.720:FF:000003">
    <property type="entry name" value="S-(hydroxymethyl)glutathione dehydrogenase"/>
    <property type="match status" value="1"/>
</dbReference>
<dbReference type="PROSITE" id="PS00059">
    <property type="entry name" value="ADH_ZINC"/>
    <property type="match status" value="1"/>
</dbReference>
<dbReference type="InterPro" id="IPR013154">
    <property type="entry name" value="ADH-like_N"/>
</dbReference>
<comment type="caution">
    <text evidence="8">The sequence shown here is derived from an EMBL/GenBank/DDBJ whole genome shotgun (WGS) entry which is preliminary data.</text>
</comment>
<dbReference type="InterPro" id="IPR013149">
    <property type="entry name" value="ADH-like_C"/>
</dbReference>
<evidence type="ECO:0000256" key="5">
    <source>
        <dbReference type="ARBA" id="ARBA00023027"/>
    </source>
</evidence>
<evidence type="ECO:0000313" key="9">
    <source>
        <dbReference type="Proteomes" id="UP000271320"/>
    </source>
</evidence>
<dbReference type="Proteomes" id="UP000271320">
    <property type="component" value="Unassembled WGS sequence"/>
</dbReference>
<protein>
    <submittedName>
        <fullName evidence="8">NAD(P)-dependent alcohol dehydrogenase</fullName>
    </submittedName>
</protein>
<dbReference type="RefSeq" id="WP_001076482.1">
    <property type="nucleotide sequence ID" value="NZ_BKDB01000014.1"/>
</dbReference>
<dbReference type="PANTHER" id="PTHR43880">
    <property type="entry name" value="ALCOHOL DEHYDROGENASE"/>
    <property type="match status" value="1"/>
</dbReference>
<evidence type="ECO:0000259" key="7">
    <source>
        <dbReference type="SMART" id="SM00829"/>
    </source>
</evidence>
<dbReference type="SUPFAM" id="SSF51735">
    <property type="entry name" value="NAD(P)-binding Rossmann-fold domains"/>
    <property type="match status" value="1"/>
</dbReference>
<name>A0A429K3L1_ACIPI</name>
<keyword evidence="2 6" id="KW-0479">Metal-binding</keyword>
<dbReference type="SUPFAM" id="SSF50129">
    <property type="entry name" value="GroES-like"/>
    <property type="match status" value="1"/>
</dbReference>
<dbReference type="GO" id="GO:0051903">
    <property type="term" value="F:S-(hydroxymethyl)glutathione dehydrogenase [NAD(P)+] activity"/>
    <property type="evidence" value="ECO:0007669"/>
    <property type="project" value="TreeGrafter"/>
</dbReference>
<dbReference type="InterPro" id="IPR020843">
    <property type="entry name" value="ER"/>
</dbReference>
<organism evidence="8 9">
    <name type="scientific">Acinetobacter pittii</name>
    <name type="common">Acinetobacter genomosp. 3</name>
    <dbReference type="NCBI Taxonomy" id="48296"/>
    <lineage>
        <taxon>Bacteria</taxon>
        <taxon>Pseudomonadati</taxon>
        <taxon>Pseudomonadota</taxon>
        <taxon>Gammaproteobacteria</taxon>
        <taxon>Moraxellales</taxon>
        <taxon>Moraxellaceae</taxon>
        <taxon>Acinetobacter</taxon>
        <taxon>Acinetobacter calcoaceticus/baumannii complex</taxon>
    </lineage>
</organism>
<evidence type="ECO:0000256" key="6">
    <source>
        <dbReference type="RuleBase" id="RU361277"/>
    </source>
</evidence>
<dbReference type="InterPro" id="IPR002328">
    <property type="entry name" value="ADH_Zn_CS"/>
</dbReference>
<dbReference type="Gene3D" id="3.90.180.10">
    <property type="entry name" value="Medium-chain alcohol dehydrogenases, catalytic domain"/>
    <property type="match status" value="1"/>
</dbReference>
<evidence type="ECO:0000256" key="1">
    <source>
        <dbReference type="ARBA" id="ARBA00001947"/>
    </source>
</evidence>
<dbReference type="GO" id="GO:0046294">
    <property type="term" value="P:formaldehyde catabolic process"/>
    <property type="evidence" value="ECO:0007669"/>
    <property type="project" value="TreeGrafter"/>
</dbReference>
<dbReference type="PANTHER" id="PTHR43880:SF12">
    <property type="entry name" value="ALCOHOL DEHYDROGENASE CLASS-3"/>
    <property type="match status" value="1"/>
</dbReference>
<dbReference type="InterPro" id="IPR011032">
    <property type="entry name" value="GroES-like_sf"/>
</dbReference>
<dbReference type="GO" id="GO:0008270">
    <property type="term" value="F:zinc ion binding"/>
    <property type="evidence" value="ECO:0007669"/>
    <property type="project" value="InterPro"/>
</dbReference>
<proteinExistence type="inferred from homology"/>
<dbReference type="SMART" id="SM00829">
    <property type="entry name" value="PKS_ER"/>
    <property type="match status" value="1"/>
</dbReference>
<reference evidence="8 9" key="1">
    <citation type="submission" date="2018-10" db="EMBL/GenBank/DDBJ databases">
        <title>GWAS and RNA-Seq identify cryptic mechanisms of antimicrobial resistance in Acinetobacter baumannii.</title>
        <authorList>
            <person name="Sahl J.W."/>
        </authorList>
    </citation>
    <scope>NUCLEOTIDE SEQUENCE [LARGE SCALE GENOMIC DNA]</scope>
    <source>
        <strain evidence="8 9">TG41884</strain>
    </source>
</reference>
<keyword evidence="3 6" id="KW-0862">Zinc</keyword>
<keyword evidence="4" id="KW-0560">Oxidoreductase</keyword>
<evidence type="ECO:0000256" key="3">
    <source>
        <dbReference type="ARBA" id="ARBA00022833"/>
    </source>
</evidence>
<comment type="similarity">
    <text evidence="6">Belongs to the zinc-containing alcohol dehydrogenase family.</text>
</comment>
<comment type="cofactor">
    <cofactor evidence="1 6">
        <name>Zn(2+)</name>
        <dbReference type="ChEBI" id="CHEBI:29105"/>
    </cofactor>
</comment>
<evidence type="ECO:0000256" key="2">
    <source>
        <dbReference type="ARBA" id="ARBA00022723"/>
    </source>
</evidence>
<accession>A0A429K3L1</accession>
<keyword evidence="5" id="KW-0520">NAD</keyword>
<evidence type="ECO:0000313" key="8">
    <source>
        <dbReference type="EMBL" id="RSO58360.1"/>
    </source>
</evidence>
<dbReference type="CDD" id="cd08278">
    <property type="entry name" value="benzyl_alcohol_DH"/>
    <property type="match status" value="1"/>
</dbReference>
<evidence type="ECO:0000256" key="4">
    <source>
        <dbReference type="ARBA" id="ARBA00023002"/>
    </source>
</evidence>